<dbReference type="SUPFAM" id="SSF63411">
    <property type="entry name" value="LuxS/MPP-like metallohydrolase"/>
    <property type="match status" value="2"/>
</dbReference>
<evidence type="ECO:0000259" key="6">
    <source>
        <dbReference type="Pfam" id="PF00675"/>
    </source>
</evidence>
<sequence length="457" mass="51661">MGFFIGGIQIMFGRKTLFTALLLAWVMPAWAQTLKATLPNGLQVIVREDHRAPVVMSQIWYRVGSVDEKVGKSGLSHALEHMMFKGTPNVPSGEFSRRVSAMGGVLNAYTSPTETVFHENAAKEHLPKLLEMEADRMVNLNFSNRDFNNEMKVIREERRQTVDDNPINNMYEQMLFRAYDKPSNRTAVIGHMRDLHGLKAADLRDWYKKWYAPNNATMVIVGDVNAQETLDLVKQKFAHIPAKKLPERQNLQEKEVKKAVSAHAYGNTQQPIMLLGYRVPHLRTINDTTPYALDMLATILGSHSASRFETNLVRGKQLALEMDSSYTIISRQPQMFHISAMPREGVSTAQLKAEIEAQIADIAQNGVSEAELQQARVIQESSLIFSRDSMANQAAWLGTLESNGFDFSQEDELYQRVLKVSAAEIQAAAKLLTPQREVYIVMYPHAMKQKRVAVRQK</sequence>
<evidence type="ECO:0000256" key="1">
    <source>
        <dbReference type="ARBA" id="ARBA00007261"/>
    </source>
</evidence>
<evidence type="ECO:0000256" key="3">
    <source>
        <dbReference type="ARBA" id="ARBA00022801"/>
    </source>
</evidence>
<dbReference type="GO" id="GO:0006508">
    <property type="term" value="P:proteolysis"/>
    <property type="evidence" value="ECO:0007669"/>
    <property type="project" value="UniProtKB-KW"/>
</dbReference>
<evidence type="ECO:0000259" key="7">
    <source>
        <dbReference type="Pfam" id="PF05193"/>
    </source>
</evidence>
<dbReference type="EMBL" id="OCNF01000005">
    <property type="protein sequence ID" value="SOD67238.1"/>
    <property type="molecule type" value="Genomic_DNA"/>
</dbReference>
<dbReference type="InterPro" id="IPR011249">
    <property type="entry name" value="Metalloenz_LuxS/M16"/>
</dbReference>
<evidence type="ECO:0000313" key="9">
    <source>
        <dbReference type="Proteomes" id="UP000219669"/>
    </source>
</evidence>
<dbReference type="Pfam" id="PF00675">
    <property type="entry name" value="Peptidase_M16"/>
    <property type="match status" value="1"/>
</dbReference>
<dbReference type="InterPro" id="IPR007863">
    <property type="entry name" value="Peptidase_M16_C"/>
</dbReference>
<keyword evidence="2 8" id="KW-0645">Protease</keyword>
<protein>
    <submittedName>
        <fullName evidence="8">Zinc protease</fullName>
    </submittedName>
</protein>
<evidence type="ECO:0000256" key="2">
    <source>
        <dbReference type="ARBA" id="ARBA00022670"/>
    </source>
</evidence>
<keyword evidence="9" id="KW-1185">Reference proteome</keyword>
<dbReference type="AlphaFoldDB" id="A0A286E8J4"/>
<dbReference type="PANTHER" id="PTHR43690">
    <property type="entry name" value="NARDILYSIN"/>
    <property type="match status" value="1"/>
</dbReference>
<accession>A0A286E8J4</accession>
<dbReference type="PANTHER" id="PTHR43690:SF17">
    <property type="entry name" value="PROTEIN YHJJ"/>
    <property type="match status" value="1"/>
</dbReference>
<dbReference type="Proteomes" id="UP000219669">
    <property type="component" value="Unassembled WGS sequence"/>
</dbReference>
<evidence type="ECO:0000256" key="5">
    <source>
        <dbReference type="ARBA" id="ARBA00023049"/>
    </source>
</evidence>
<dbReference type="GO" id="GO:0008237">
    <property type="term" value="F:metallopeptidase activity"/>
    <property type="evidence" value="ECO:0007669"/>
    <property type="project" value="UniProtKB-KW"/>
</dbReference>
<keyword evidence="5" id="KW-0482">Metalloprotease</keyword>
<name>A0A286E8J4_9NEIS</name>
<organism evidence="8 9">
    <name type="scientific">Alysiella filiformis DSM 16848</name>
    <dbReference type="NCBI Taxonomy" id="1120981"/>
    <lineage>
        <taxon>Bacteria</taxon>
        <taxon>Pseudomonadati</taxon>
        <taxon>Pseudomonadota</taxon>
        <taxon>Betaproteobacteria</taxon>
        <taxon>Neisseriales</taxon>
        <taxon>Neisseriaceae</taxon>
        <taxon>Alysiella</taxon>
    </lineage>
</organism>
<feature type="domain" description="Peptidase M16 N-terminal" evidence="6">
    <location>
        <begin position="44"/>
        <end position="175"/>
    </location>
</feature>
<reference evidence="8 9" key="1">
    <citation type="submission" date="2017-09" db="EMBL/GenBank/DDBJ databases">
        <authorList>
            <person name="Ehlers B."/>
            <person name="Leendertz F.H."/>
        </authorList>
    </citation>
    <scope>NUCLEOTIDE SEQUENCE [LARGE SCALE GENOMIC DNA]</scope>
    <source>
        <strain evidence="8 9">DSM 16848</strain>
    </source>
</reference>
<dbReference type="Pfam" id="PF05193">
    <property type="entry name" value="Peptidase_M16_C"/>
    <property type="match status" value="1"/>
</dbReference>
<comment type="similarity">
    <text evidence="1">Belongs to the peptidase M16 family.</text>
</comment>
<dbReference type="InterPro" id="IPR050626">
    <property type="entry name" value="Peptidase_M16"/>
</dbReference>
<keyword evidence="3" id="KW-0378">Hydrolase</keyword>
<gene>
    <name evidence="8" type="ORF">SAMN02746062_00849</name>
</gene>
<proteinExistence type="inferred from homology"/>
<feature type="domain" description="Peptidase M16 C-terminal" evidence="7">
    <location>
        <begin position="199"/>
        <end position="376"/>
    </location>
</feature>
<keyword evidence="4" id="KW-0862">Zinc</keyword>
<dbReference type="InterPro" id="IPR011765">
    <property type="entry name" value="Pept_M16_N"/>
</dbReference>
<dbReference type="Gene3D" id="3.30.830.10">
    <property type="entry name" value="Metalloenzyme, LuxS/M16 peptidase-like"/>
    <property type="match status" value="2"/>
</dbReference>
<dbReference type="GO" id="GO:0046872">
    <property type="term" value="F:metal ion binding"/>
    <property type="evidence" value="ECO:0007669"/>
    <property type="project" value="InterPro"/>
</dbReference>
<evidence type="ECO:0000313" key="8">
    <source>
        <dbReference type="EMBL" id="SOD67238.1"/>
    </source>
</evidence>
<evidence type="ECO:0000256" key="4">
    <source>
        <dbReference type="ARBA" id="ARBA00022833"/>
    </source>
</evidence>